<dbReference type="CDD" id="cd00593">
    <property type="entry name" value="RIBOc"/>
    <property type="match status" value="1"/>
</dbReference>
<dbReference type="GO" id="GO:0004525">
    <property type="term" value="F:ribonuclease III activity"/>
    <property type="evidence" value="ECO:0007669"/>
    <property type="project" value="InterPro"/>
</dbReference>
<gene>
    <name evidence="3" type="primary">dcl3/4</name>
</gene>
<dbReference type="PANTHER" id="PTHR14950">
    <property type="entry name" value="DICER-RELATED"/>
    <property type="match status" value="1"/>
</dbReference>
<dbReference type="InterPro" id="IPR000999">
    <property type="entry name" value="RNase_III_dom"/>
</dbReference>
<keyword evidence="1" id="KW-0378">Hydrolase</keyword>
<dbReference type="PROSITE" id="PS50142">
    <property type="entry name" value="RNASE_3_2"/>
    <property type="match status" value="1"/>
</dbReference>
<evidence type="ECO:0000313" key="3">
    <source>
        <dbReference type="EMBL" id="QZA51931.1"/>
    </source>
</evidence>
<sequence length="805" mass="95202">MAKQFLGYLPPQISSKYERPEKKENVIIYLNQFQISQDESILIISPQLVQYPKGTIQLFGYEIQMKKIISSQRSIPLLLFKQIVEFNIYLFSDLYRVNSKNAIALNSRSLYSYFQEQEQRMINLLVVPGHKDIDWQQLKFYLQFKNDFNKGKDVEEDQTKDIPKTLVCKDNQFQTFCVMKYIPNPEISLDELLDQFVEMKIFQTKEEAEKHFNFNKDDTYLWEAISKKEKNDKKFECQQKVNDLIQKNGNLMPLVLLCESSMITQFHELSNGDFYYCKECDESEELYALQNCSFFNQKSQKMILSTLSQLKHYPISVSWLNLVARLYNALVCQIKIFSVTCEALYKVEKLAKFDDMIQAISAPIFSIQQNYENLELVGDSVLKYIVTAFLYLDPKFKDETLLSKQRSRYIKNNALIEIFKKSDIRILNTKIHFKTVRNPIAKEVKQEKHNKDQCIEDSQYADIYEAITGACFVNTYKLSYAMSFLKKSKFIFPKISDQFETEEHFNVLDQLYEDKKKANIYIQNGNTQRVFNQKVPQINSKNKEETQPSNEESKDIIEQLERLFSGVLIIPTCGLYNSIIKEYPFKKMKEQKPFNLNPKFRKSLFTFKIKSIKKEAFIMRTPYSEKLEFLGDAVLELLIVSNCYRICERHYYTDELKNKWRNFKGQRTDLLCPGMLHTCKISLLDTGFMGMMALYHGFHEYAKNISEQEMKQLIKIMEQLQNEPFDNPRTPQNYSTIIPKYMADLWEQVAGQVLLDYGWDALINFYGEIYQPFIDYICNNILDIYDVYQIENREKQFAKNNQQFK</sequence>
<dbReference type="EMBL" id="MW715705">
    <property type="protein sequence ID" value="QZA51931.1"/>
    <property type="molecule type" value="Genomic_DNA"/>
</dbReference>
<protein>
    <submittedName>
        <fullName evidence="3">Dicer-like 3/4</fullName>
    </submittedName>
</protein>
<proteinExistence type="predicted"/>
<dbReference type="SUPFAM" id="SSF69065">
    <property type="entry name" value="RNase III domain-like"/>
    <property type="match status" value="2"/>
</dbReference>
<dbReference type="GO" id="GO:0006396">
    <property type="term" value="P:RNA processing"/>
    <property type="evidence" value="ECO:0007669"/>
    <property type="project" value="InterPro"/>
</dbReference>
<reference evidence="3" key="1">
    <citation type="journal article" name="Roy. Soc. Open Sci.">
        <title>Characterization of the RNA-interference pathway as a tool for reverse genetic analysis in the nascent phototrophic endosymbiosis, Paramecium bursaria.</title>
        <authorList>
            <person name="Jenkins B.H."/>
            <person name="Maguire F."/>
            <person name="Leonard G."/>
            <person name="Eaton J.D."/>
            <person name="West S."/>
            <person name="Housden B.E."/>
            <person name="Milner D.S."/>
            <person name="Richards T.A."/>
        </authorList>
    </citation>
    <scope>NUCLEOTIDE SEQUENCE</scope>
    <source>
        <strain evidence="3">186b</strain>
    </source>
</reference>
<evidence type="ECO:0000256" key="1">
    <source>
        <dbReference type="ARBA" id="ARBA00022801"/>
    </source>
</evidence>
<name>A0A8G1FVK2_9CILI</name>
<accession>A0A8G1FVK2</accession>
<dbReference type="PANTHER" id="PTHR14950:SF37">
    <property type="entry name" value="ENDORIBONUCLEASE DICER"/>
    <property type="match status" value="1"/>
</dbReference>
<dbReference type="Pfam" id="PF00636">
    <property type="entry name" value="Ribonuclease_3"/>
    <property type="match status" value="1"/>
</dbReference>
<evidence type="ECO:0000259" key="2">
    <source>
        <dbReference type="PROSITE" id="PS50142"/>
    </source>
</evidence>
<dbReference type="PROSITE" id="PS00517">
    <property type="entry name" value="RNASE_3_1"/>
    <property type="match status" value="1"/>
</dbReference>
<dbReference type="Gene3D" id="1.10.1520.10">
    <property type="entry name" value="Ribonuclease III domain"/>
    <property type="match status" value="2"/>
</dbReference>
<feature type="domain" description="RNase III" evidence="2">
    <location>
        <begin position="358"/>
        <end position="476"/>
    </location>
</feature>
<organism evidence="3">
    <name type="scientific">Paramecium bursaria</name>
    <dbReference type="NCBI Taxonomy" id="74790"/>
    <lineage>
        <taxon>Eukaryota</taxon>
        <taxon>Sar</taxon>
        <taxon>Alveolata</taxon>
        <taxon>Ciliophora</taxon>
        <taxon>Intramacronucleata</taxon>
        <taxon>Oligohymenophorea</taxon>
        <taxon>Peniculida</taxon>
        <taxon>Parameciidae</taxon>
        <taxon>Paramecium</taxon>
    </lineage>
</organism>
<dbReference type="InterPro" id="IPR036389">
    <property type="entry name" value="RNase_III_sf"/>
</dbReference>
<dbReference type="AlphaFoldDB" id="A0A8G1FVK2"/>
<dbReference type="SMART" id="SM00535">
    <property type="entry name" value="RIBOc"/>
    <property type="match status" value="1"/>
</dbReference>